<accession>A0ABS0UCB5</accession>
<reference evidence="2 3" key="1">
    <citation type="submission" date="2020-12" db="EMBL/GenBank/DDBJ databases">
        <title>Comparative genomic insights into the epidemiology and virulence of plant pathogenic Pseudomonads from Turkey.</title>
        <authorList>
            <person name="Dillon M."/>
            <person name="Ruiz-Bedoya T."/>
            <person name="Bendalovic-Torma C."/>
            <person name="Guttman K.M."/>
            <person name="Kwak H."/>
            <person name="Middleton M.A."/>
            <person name="Wang P.W."/>
            <person name="Horuz S."/>
            <person name="Aysan Y."/>
            <person name="Guttman D.S."/>
        </authorList>
    </citation>
    <scope>NUCLEOTIDE SEQUENCE [LARGE SCALE GENOMIC DNA]</scope>
    <source>
        <strain evidence="2 3">S5_IA_2b</strain>
    </source>
</reference>
<feature type="chain" id="PRO_5046148313" description="Lipoprotein" evidence="1">
    <location>
        <begin position="21"/>
        <end position="116"/>
    </location>
</feature>
<organism evidence="2 3">
    <name type="scientific">Pseudomonas synxantha</name>
    <dbReference type="NCBI Taxonomy" id="47883"/>
    <lineage>
        <taxon>Bacteria</taxon>
        <taxon>Pseudomonadati</taxon>
        <taxon>Pseudomonadota</taxon>
        <taxon>Gammaproteobacteria</taxon>
        <taxon>Pseudomonadales</taxon>
        <taxon>Pseudomonadaceae</taxon>
        <taxon>Pseudomonas</taxon>
    </lineage>
</organism>
<evidence type="ECO:0008006" key="4">
    <source>
        <dbReference type="Google" id="ProtNLM"/>
    </source>
</evidence>
<feature type="signal peptide" evidence="1">
    <location>
        <begin position="1"/>
        <end position="20"/>
    </location>
</feature>
<evidence type="ECO:0000256" key="1">
    <source>
        <dbReference type="SAM" id="SignalP"/>
    </source>
</evidence>
<keyword evidence="1" id="KW-0732">Signal</keyword>
<evidence type="ECO:0000313" key="2">
    <source>
        <dbReference type="EMBL" id="MBI6563226.1"/>
    </source>
</evidence>
<sequence length="116" mass="12479">MKSLLFVFLVLGVSCNFVNAAPVGKTQIIEAAIKECKGLTSLINPSVVRSSAFFPEPDGIVAVLIQGIKPPPSMKNQVGAELCLYSLHEKTARLANWDALARSKGLPTYIRPPSNL</sequence>
<dbReference type="EMBL" id="JAEILG010000007">
    <property type="protein sequence ID" value="MBI6563226.1"/>
    <property type="molecule type" value="Genomic_DNA"/>
</dbReference>
<dbReference type="Proteomes" id="UP000648914">
    <property type="component" value="Unassembled WGS sequence"/>
</dbReference>
<protein>
    <recommendedName>
        <fullName evidence="4">Lipoprotein</fullName>
    </recommendedName>
</protein>
<gene>
    <name evidence="2" type="ORF">YA0852_03725</name>
</gene>
<name>A0ABS0UCB5_9PSED</name>
<proteinExistence type="predicted"/>
<dbReference type="PROSITE" id="PS51257">
    <property type="entry name" value="PROKAR_LIPOPROTEIN"/>
    <property type="match status" value="1"/>
</dbReference>
<dbReference type="RefSeq" id="WP_198720436.1">
    <property type="nucleotide sequence ID" value="NZ_JAEIKU010000090.1"/>
</dbReference>
<comment type="caution">
    <text evidence="2">The sequence shown here is derived from an EMBL/GenBank/DDBJ whole genome shotgun (WGS) entry which is preliminary data.</text>
</comment>
<keyword evidence="3" id="KW-1185">Reference proteome</keyword>
<evidence type="ECO:0000313" key="3">
    <source>
        <dbReference type="Proteomes" id="UP000648914"/>
    </source>
</evidence>